<dbReference type="Proteomes" id="UP001390339">
    <property type="component" value="Unassembled WGS sequence"/>
</dbReference>
<comment type="subcellular location">
    <subcellularLocation>
        <location evidence="1">Nucleus</location>
    </subcellularLocation>
</comment>
<evidence type="ECO:0000259" key="6">
    <source>
        <dbReference type="SMART" id="SM00484"/>
    </source>
</evidence>
<dbReference type="EMBL" id="JAPCWZ010000007">
    <property type="protein sequence ID" value="KAK8856307.1"/>
    <property type="molecule type" value="Genomic_DNA"/>
</dbReference>
<evidence type="ECO:0000256" key="2">
    <source>
        <dbReference type="ARBA" id="ARBA00022722"/>
    </source>
</evidence>
<feature type="region of interest" description="Disordered" evidence="5">
    <location>
        <begin position="98"/>
        <end position="130"/>
    </location>
</feature>
<proteinExistence type="predicted"/>
<protein>
    <submittedName>
        <fullName evidence="8">Flap structure-specific endonuclease</fullName>
    </submittedName>
</protein>
<evidence type="ECO:0000259" key="7">
    <source>
        <dbReference type="SMART" id="SM00485"/>
    </source>
</evidence>
<dbReference type="InterPro" id="IPR036279">
    <property type="entry name" value="5-3_exonuclease_C_sf"/>
</dbReference>
<dbReference type="InterPro" id="IPR006085">
    <property type="entry name" value="XPG_DNA_repair_N"/>
</dbReference>
<dbReference type="CDD" id="cd09870">
    <property type="entry name" value="PIN_YEN1"/>
    <property type="match status" value="1"/>
</dbReference>
<organism evidence="8 9">
    <name type="scientific">Apiospora arundinis</name>
    <dbReference type="NCBI Taxonomy" id="335852"/>
    <lineage>
        <taxon>Eukaryota</taxon>
        <taxon>Fungi</taxon>
        <taxon>Dikarya</taxon>
        <taxon>Ascomycota</taxon>
        <taxon>Pezizomycotina</taxon>
        <taxon>Sordariomycetes</taxon>
        <taxon>Xylariomycetidae</taxon>
        <taxon>Amphisphaeriales</taxon>
        <taxon>Apiosporaceae</taxon>
        <taxon>Apiospora</taxon>
    </lineage>
</organism>
<comment type="caution">
    <text evidence="8">The sequence shown here is derived from an EMBL/GenBank/DDBJ whole genome shotgun (WGS) entry which is preliminary data.</text>
</comment>
<evidence type="ECO:0000256" key="3">
    <source>
        <dbReference type="ARBA" id="ARBA00022801"/>
    </source>
</evidence>
<dbReference type="InterPro" id="IPR006084">
    <property type="entry name" value="XPG/Rad2"/>
</dbReference>
<reference evidence="8 9" key="1">
    <citation type="journal article" date="2024" name="IMA Fungus">
        <title>Apiospora arundinis, a panoply of carbohydrate-active enzymes and secondary metabolites.</title>
        <authorList>
            <person name="Sorensen T."/>
            <person name="Petersen C."/>
            <person name="Muurmann A.T."/>
            <person name="Christiansen J.V."/>
            <person name="Brundto M.L."/>
            <person name="Overgaard C.K."/>
            <person name="Boysen A.T."/>
            <person name="Wollenberg R.D."/>
            <person name="Larsen T.O."/>
            <person name="Sorensen J.L."/>
            <person name="Nielsen K.L."/>
            <person name="Sondergaard T.E."/>
        </authorList>
    </citation>
    <scope>NUCLEOTIDE SEQUENCE [LARGE SCALE GENOMIC DNA]</scope>
    <source>
        <strain evidence="8 9">AAU 773</strain>
    </source>
</reference>
<evidence type="ECO:0000256" key="1">
    <source>
        <dbReference type="ARBA" id="ARBA00004123"/>
    </source>
</evidence>
<dbReference type="InterPro" id="IPR029060">
    <property type="entry name" value="PIN-like_dom_sf"/>
</dbReference>
<feature type="domain" description="XPG N-terminal" evidence="7">
    <location>
        <begin position="1"/>
        <end position="112"/>
    </location>
</feature>
<dbReference type="Pfam" id="PF00867">
    <property type="entry name" value="XPG_I"/>
    <property type="match status" value="1"/>
</dbReference>
<feature type="region of interest" description="Disordered" evidence="5">
    <location>
        <begin position="456"/>
        <end position="583"/>
    </location>
</feature>
<dbReference type="PROSITE" id="PS00354">
    <property type="entry name" value="HMGI_Y"/>
    <property type="match status" value="1"/>
</dbReference>
<sequence>MGVKGFWDEVSKTYPGKEVSLAQLNTEHVEKTGRPMRIAVDAPIDVYKYKTATKHVGEGNYGGMNHPSRTLFYHVLHLLAAGVQPVFVYDGPGKPKVKRGVNTDASTYRPYTPSAASSMRSKDEQKRERDPRHIAYLSKKFLCYLGVPTLDAPGEAEGECAALEKAGLVDAVMSTDGDAFLFGAQTVLWSLNAVKKECMVRVFKVEDLKKGNSAELQRVIFTMAILAGGDYNSGLENCGAELALEIGLSKYCGQLWAIASHENLWYKFSGWKNNLATDLEKGKFRRKHLALARSLKSNDSFPDREVVKYYMGETKRQTTTQTIDWIKALDVLSLREFTRKYFDWKNRHYAVKFVRVTVISLLVRRLLRCLASEGADGSEWITAIMRTRGEGATRQISVKPDHDRVVPVGVLAEPIVDYGHHLKKTEVVATAEWLPHWLVEAACPTLILQLQEEISRKTKRKSTGGSPSESPAPKRGRGRPRKDRTCVSLSTATPERGPSRLSKSKQHAVGTDPSSKPPELSAGRTALAPLNPNRSATKMVSKTPIPASALTAPKSSGAKSTSATSLGSAGFYPSEIIDLTNED</sequence>
<dbReference type="SUPFAM" id="SSF47807">
    <property type="entry name" value="5' to 3' exonuclease, C-terminal subdomain"/>
    <property type="match status" value="1"/>
</dbReference>
<gene>
    <name evidence="8" type="ORF">PGQ11_012219</name>
</gene>
<feature type="compositionally biased region" description="Low complexity" evidence="5">
    <location>
        <begin position="551"/>
        <end position="570"/>
    </location>
</feature>
<dbReference type="GO" id="GO:0004519">
    <property type="term" value="F:endonuclease activity"/>
    <property type="evidence" value="ECO:0007669"/>
    <property type="project" value="UniProtKB-KW"/>
</dbReference>
<keyword evidence="8" id="KW-0255">Endonuclease</keyword>
<dbReference type="PRINTS" id="PR00853">
    <property type="entry name" value="XPGRADSUPER"/>
</dbReference>
<dbReference type="PANTHER" id="PTHR11081:SF75">
    <property type="entry name" value="ENDONUCLEASE, PUTATIVE (AFU_ORTHOLOGUE AFUA_3G13260)-RELATED"/>
    <property type="match status" value="1"/>
</dbReference>
<accession>A0ABR2I2P5</accession>
<keyword evidence="2" id="KW-0540">Nuclease</keyword>
<evidence type="ECO:0000313" key="9">
    <source>
        <dbReference type="Proteomes" id="UP001390339"/>
    </source>
</evidence>
<evidence type="ECO:0000256" key="4">
    <source>
        <dbReference type="ARBA" id="ARBA00023242"/>
    </source>
</evidence>
<dbReference type="SMART" id="SM00485">
    <property type="entry name" value="XPGN"/>
    <property type="match status" value="1"/>
</dbReference>
<dbReference type="Pfam" id="PF00752">
    <property type="entry name" value="XPG_N"/>
    <property type="match status" value="1"/>
</dbReference>
<dbReference type="Gene3D" id="3.40.50.1010">
    <property type="entry name" value="5'-nuclease"/>
    <property type="match status" value="1"/>
</dbReference>
<dbReference type="SMART" id="SM00484">
    <property type="entry name" value="XPGI"/>
    <property type="match status" value="1"/>
</dbReference>
<dbReference type="InterPro" id="IPR006086">
    <property type="entry name" value="XPG-I_dom"/>
</dbReference>
<keyword evidence="9" id="KW-1185">Reference proteome</keyword>
<evidence type="ECO:0000313" key="8">
    <source>
        <dbReference type="EMBL" id="KAK8856307.1"/>
    </source>
</evidence>
<feature type="domain" description="XPG-I" evidence="6">
    <location>
        <begin position="143"/>
        <end position="214"/>
    </location>
</feature>
<dbReference type="PANTHER" id="PTHR11081">
    <property type="entry name" value="FLAP ENDONUCLEASE FAMILY MEMBER"/>
    <property type="match status" value="1"/>
</dbReference>
<keyword evidence="3" id="KW-0378">Hydrolase</keyword>
<name>A0ABR2I2P5_9PEZI</name>
<feature type="compositionally biased region" description="Basic and acidic residues" evidence="5">
    <location>
        <begin position="120"/>
        <end position="130"/>
    </location>
</feature>
<dbReference type="SUPFAM" id="SSF88723">
    <property type="entry name" value="PIN domain-like"/>
    <property type="match status" value="1"/>
</dbReference>
<keyword evidence="4" id="KW-0539">Nucleus</keyword>
<evidence type="ECO:0000256" key="5">
    <source>
        <dbReference type="SAM" id="MobiDB-lite"/>
    </source>
</evidence>
<dbReference type="InterPro" id="IPR000637">
    <property type="entry name" value="HMGI/Y_DNA-bd_CS"/>
</dbReference>